<dbReference type="AlphaFoldDB" id="A0A9D1DB95"/>
<organism evidence="1 2">
    <name type="scientific">Candidatus Coproplasma stercoripullorum</name>
    <dbReference type="NCBI Taxonomy" id="2840751"/>
    <lineage>
        <taxon>Bacteria</taxon>
        <taxon>Bacillati</taxon>
        <taxon>Bacillota</taxon>
        <taxon>Clostridia</taxon>
        <taxon>Eubacteriales</taxon>
        <taxon>Candidatus Coproplasma</taxon>
    </lineage>
</organism>
<sequence>MRGAECADDNNTIAAKALAEFMADITNPITIGDGSWRRHYAARNYFYSLICCGGAELIGLNLPATGDIAAKCSGAE</sequence>
<comment type="caution">
    <text evidence="1">The sequence shown here is derived from an EMBL/GenBank/DDBJ whole genome shotgun (WGS) entry which is preliminary data.</text>
</comment>
<name>A0A9D1DB95_9FIRM</name>
<accession>A0A9D1DB95</accession>
<protein>
    <submittedName>
        <fullName evidence="1">Uncharacterized protein</fullName>
    </submittedName>
</protein>
<reference evidence="1" key="2">
    <citation type="journal article" date="2021" name="PeerJ">
        <title>Extensive microbial diversity within the chicken gut microbiome revealed by metagenomics and culture.</title>
        <authorList>
            <person name="Gilroy R."/>
            <person name="Ravi A."/>
            <person name="Getino M."/>
            <person name="Pursley I."/>
            <person name="Horton D.L."/>
            <person name="Alikhan N.F."/>
            <person name="Baker D."/>
            <person name="Gharbi K."/>
            <person name="Hall N."/>
            <person name="Watson M."/>
            <person name="Adriaenssens E.M."/>
            <person name="Foster-Nyarko E."/>
            <person name="Jarju S."/>
            <person name="Secka A."/>
            <person name="Antonio M."/>
            <person name="Oren A."/>
            <person name="Chaudhuri R.R."/>
            <person name="La Ragione R."/>
            <person name="Hildebrand F."/>
            <person name="Pallen M.J."/>
        </authorList>
    </citation>
    <scope>NUCLEOTIDE SEQUENCE</scope>
    <source>
        <strain evidence="1">ChiW25-3613</strain>
    </source>
</reference>
<evidence type="ECO:0000313" key="2">
    <source>
        <dbReference type="Proteomes" id="UP000824179"/>
    </source>
</evidence>
<gene>
    <name evidence="1" type="ORF">IAB90_04005</name>
</gene>
<reference evidence="1" key="1">
    <citation type="submission" date="2020-10" db="EMBL/GenBank/DDBJ databases">
        <authorList>
            <person name="Gilroy R."/>
        </authorList>
    </citation>
    <scope>NUCLEOTIDE SEQUENCE</scope>
    <source>
        <strain evidence="1">ChiW25-3613</strain>
    </source>
</reference>
<proteinExistence type="predicted"/>
<dbReference type="Proteomes" id="UP000824179">
    <property type="component" value="Unassembled WGS sequence"/>
</dbReference>
<dbReference type="EMBL" id="DVHB01000070">
    <property type="protein sequence ID" value="HIR39528.1"/>
    <property type="molecule type" value="Genomic_DNA"/>
</dbReference>
<evidence type="ECO:0000313" key="1">
    <source>
        <dbReference type="EMBL" id="HIR39528.1"/>
    </source>
</evidence>